<evidence type="ECO:0000256" key="3">
    <source>
        <dbReference type="ARBA" id="ARBA00022448"/>
    </source>
</evidence>
<dbReference type="GO" id="GO:0009279">
    <property type="term" value="C:cell outer membrane"/>
    <property type="evidence" value="ECO:0007669"/>
    <property type="project" value="UniProtKB-SubCell"/>
</dbReference>
<dbReference type="PROSITE" id="PS51257">
    <property type="entry name" value="PROKAR_LIPOPROTEIN"/>
    <property type="match status" value="1"/>
</dbReference>
<evidence type="ECO:0000259" key="14">
    <source>
        <dbReference type="Pfam" id="PF00593"/>
    </source>
</evidence>
<dbReference type="OrthoDB" id="9764669at2"/>
<evidence type="ECO:0000256" key="13">
    <source>
        <dbReference type="SAM" id="SignalP"/>
    </source>
</evidence>
<comment type="similarity">
    <text evidence="2">Belongs to the TonB-dependent receptor family. Hemoglobin/haptoglobin binding protein subfamily.</text>
</comment>
<keyword evidence="17" id="KW-1185">Reference proteome</keyword>
<evidence type="ECO:0008006" key="18">
    <source>
        <dbReference type="Google" id="ProtNLM"/>
    </source>
</evidence>
<evidence type="ECO:0000259" key="15">
    <source>
        <dbReference type="Pfam" id="PF07715"/>
    </source>
</evidence>
<keyword evidence="9" id="KW-0675">Receptor</keyword>
<sequence length="633" mass="70242">MTRHPAATWSLGLLGCLPAAWAAPPTPDTVQTLEPVVITGTRTEHRVSDSPVDVQLITDTDIRRSGARDVAELLEREGGVYVSRQAGRGTRIEMQGLASEHVLILINGQRVIGRINGAIDLTRLRVAQIQRIEIVKGPSSALYGSDALGGVINIITREPETGGVASVRVDDRHQGDLFAFGGWRGEQLGTTITAGYSRLRTYDLDADSAGEDGVDGVSRYASGTLDWQATERASLGLYGAYSLDDTQRLDGGTGGSRYDTIKRIEEARLQLTPRLRLGGHTDLRVDLGYQRYFDQYLQIQQNGDDHTDEQTLDQIGQLGLQIDHLSGRHLITVGLEHQIETLEADRLEGDGERDRQALFLQDDLALFDGVLTLVPGLRYDRDSLFGDQWSPKLAARMDVTQHWLLRLGYGHGYRAPDFKQLLLRFENTAVGYRVDGNPDLLPERSRGLNIGSTWLPSPSTSLALTAYHNRVDDLIELVLVEPGPPTIYSYRNVARARLTGADVQAQWRPWPSLQVRAGYGYLHSEDRDTGESLSGRPRHRANLALYLDRHRYALGLRGAWTSTRRFQVDVDSGGPPTAAGTAAAYTLLDARVEWRTWAPLHLATGIKNLFDEGDSRFLPIPPRTVYLELRRDF</sequence>
<keyword evidence="7 12" id="KW-0798">TonB box</keyword>
<dbReference type="GO" id="GO:0015344">
    <property type="term" value="F:siderophore uptake transmembrane transporter activity"/>
    <property type="evidence" value="ECO:0007669"/>
    <property type="project" value="TreeGrafter"/>
</dbReference>
<dbReference type="InterPro" id="IPR000531">
    <property type="entry name" value="Beta-barrel_TonB"/>
</dbReference>
<evidence type="ECO:0000256" key="2">
    <source>
        <dbReference type="ARBA" id="ARBA00008143"/>
    </source>
</evidence>
<evidence type="ECO:0000256" key="6">
    <source>
        <dbReference type="ARBA" id="ARBA00022729"/>
    </source>
</evidence>
<dbReference type="Proteomes" id="UP000251800">
    <property type="component" value="Unassembled WGS sequence"/>
</dbReference>
<dbReference type="PANTHER" id="PTHR30069">
    <property type="entry name" value="TONB-DEPENDENT OUTER MEMBRANE RECEPTOR"/>
    <property type="match status" value="1"/>
</dbReference>
<evidence type="ECO:0000256" key="11">
    <source>
        <dbReference type="PROSITE-ProRule" id="PRU01360"/>
    </source>
</evidence>
<keyword evidence="4 11" id="KW-1134">Transmembrane beta strand</keyword>
<feature type="domain" description="TonB-dependent receptor-like beta-barrel" evidence="14">
    <location>
        <begin position="210"/>
        <end position="609"/>
    </location>
</feature>
<evidence type="ECO:0000256" key="9">
    <source>
        <dbReference type="ARBA" id="ARBA00023170"/>
    </source>
</evidence>
<evidence type="ECO:0000256" key="4">
    <source>
        <dbReference type="ARBA" id="ARBA00022452"/>
    </source>
</evidence>
<dbReference type="GO" id="GO:0044718">
    <property type="term" value="P:siderophore transmembrane transport"/>
    <property type="evidence" value="ECO:0007669"/>
    <property type="project" value="TreeGrafter"/>
</dbReference>
<dbReference type="PANTHER" id="PTHR30069:SF29">
    <property type="entry name" value="HEMOGLOBIN AND HEMOGLOBIN-HAPTOGLOBIN-BINDING PROTEIN 1-RELATED"/>
    <property type="match status" value="1"/>
</dbReference>
<dbReference type="InterPro" id="IPR012910">
    <property type="entry name" value="Plug_dom"/>
</dbReference>
<name>A0A363UM39_9GAMM</name>
<dbReference type="Pfam" id="PF07715">
    <property type="entry name" value="Plug"/>
    <property type="match status" value="1"/>
</dbReference>
<comment type="subcellular location">
    <subcellularLocation>
        <location evidence="1 11">Cell outer membrane</location>
        <topology evidence="1 11">Multi-pass membrane protein</topology>
    </subcellularLocation>
</comment>
<comment type="caution">
    <text evidence="16">The sequence shown here is derived from an EMBL/GenBank/DDBJ whole genome shotgun (WGS) entry which is preliminary data.</text>
</comment>
<dbReference type="InterPro" id="IPR036942">
    <property type="entry name" value="Beta-barrel_TonB_sf"/>
</dbReference>
<dbReference type="Gene3D" id="2.40.170.20">
    <property type="entry name" value="TonB-dependent receptor, beta-barrel domain"/>
    <property type="match status" value="1"/>
</dbReference>
<evidence type="ECO:0000256" key="8">
    <source>
        <dbReference type="ARBA" id="ARBA00023136"/>
    </source>
</evidence>
<dbReference type="InterPro" id="IPR037066">
    <property type="entry name" value="Plug_dom_sf"/>
</dbReference>
<evidence type="ECO:0000313" key="16">
    <source>
        <dbReference type="EMBL" id="PWN56477.1"/>
    </source>
</evidence>
<keyword evidence="3 11" id="KW-0813">Transport</keyword>
<evidence type="ECO:0000256" key="12">
    <source>
        <dbReference type="RuleBase" id="RU003357"/>
    </source>
</evidence>
<dbReference type="InterPro" id="IPR039426">
    <property type="entry name" value="TonB-dep_rcpt-like"/>
</dbReference>
<evidence type="ECO:0000256" key="10">
    <source>
        <dbReference type="ARBA" id="ARBA00023237"/>
    </source>
</evidence>
<protein>
    <recommendedName>
        <fullName evidence="18">TonB-dependent receptor</fullName>
    </recommendedName>
</protein>
<proteinExistence type="inferred from homology"/>
<dbReference type="AlphaFoldDB" id="A0A363UM39"/>
<accession>A0A363UM39</accession>
<dbReference type="Pfam" id="PF00593">
    <property type="entry name" value="TonB_dep_Rec_b-barrel"/>
    <property type="match status" value="1"/>
</dbReference>
<feature type="signal peptide" evidence="13">
    <location>
        <begin position="1"/>
        <end position="22"/>
    </location>
</feature>
<dbReference type="PROSITE" id="PS52016">
    <property type="entry name" value="TONB_DEPENDENT_REC_3"/>
    <property type="match status" value="1"/>
</dbReference>
<keyword evidence="10 11" id="KW-0998">Cell outer membrane</keyword>
<keyword evidence="5 11" id="KW-0812">Transmembrane</keyword>
<evidence type="ECO:0000256" key="1">
    <source>
        <dbReference type="ARBA" id="ARBA00004571"/>
    </source>
</evidence>
<dbReference type="SUPFAM" id="SSF56935">
    <property type="entry name" value="Porins"/>
    <property type="match status" value="1"/>
</dbReference>
<feature type="chain" id="PRO_5016941461" description="TonB-dependent receptor" evidence="13">
    <location>
        <begin position="23"/>
        <end position="633"/>
    </location>
</feature>
<dbReference type="Gene3D" id="2.170.130.10">
    <property type="entry name" value="TonB-dependent receptor, plug domain"/>
    <property type="match status" value="1"/>
</dbReference>
<gene>
    <name evidence="16" type="ORF">DEH80_06495</name>
</gene>
<feature type="domain" description="TonB-dependent receptor plug" evidence="15">
    <location>
        <begin position="47"/>
        <end position="151"/>
    </location>
</feature>
<evidence type="ECO:0000256" key="7">
    <source>
        <dbReference type="ARBA" id="ARBA00023077"/>
    </source>
</evidence>
<dbReference type="CDD" id="cd01347">
    <property type="entry name" value="ligand_gated_channel"/>
    <property type="match status" value="1"/>
</dbReference>
<keyword evidence="6 13" id="KW-0732">Signal</keyword>
<evidence type="ECO:0000313" key="17">
    <source>
        <dbReference type="Proteomes" id="UP000251800"/>
    </source>
</evidence>
<reference evidence="16 17" key="1">
    <citation type="submission" date="2018-05" db="EMBL/GenBank/DDBJ databases">
        <title>Abyssibacter profundi OUC007T gen. nov., sp. nov, a marine bacterium isolated from seawater of the Mariana Trench.</title>
        <authorList>
            <person name="Zhou S."/>
        </authorList>
    </citation>
    <scope>NUCLEOTIDE SEQUENCE [LARGE SCALE GENOMIC DNA]</scope>
    <source>
        <strain evidence="16 17">OUC007</strain>
    </source>
</reference>
<evidence type="ECO:0000256" key="5">
    <source>
        <dbReference type="ARBA" id="ARBA00022692"/>
    </source>
</evidence>
<dbReference type="EMBL" id="QEQK01000005">
    <property type="protein sequence ID" value="PWN56477.1"/>
    <property type="molecule type" value="Genomic_DNA"/>
</dbReference>
<dbReference type="RefSeq" id="WP_109719672.1">
    <property type="nucleotide sequence ID" value="NZ_QEQK01000005.1"/>
</dbReference>
<keyword evidence="8 11" id="KW-0472">Membrane</keyword>
<organism evidence="16 17">
    <name type="scientific">Abyssibacter profundi</name>
    <dbReference type="NCBI Taxonomy" id="2182787"/>
    <lineage>
        <taxon>Bacteria</taxon>
        <taxon>Pseudomonadati</taxon>
        <taxon>Pseudomonadota</taxon>
        <taxon>Gammaproteobacteria</taxon>
        <taxon>Chromatiales</taxon>
        <taxon>Oceanococcaceae</taxon>
        <taxon>Abyssibacter</taxon>
    </lineage>
</organism>